<comment type="caution">
    <text evidence="1">The sequence shown here is derived from an EMBL/GenBank/DDBJ whole genome shotgun (WGS) entry which is preliminary data.</text>
</comment>
<dbReference type="AlphaFoldDB" id="X1AKX1"/>
<protein>
    <submittedName>
        <fullName evidence="1">Uncharacterized protein</fullName>
    </submittedName>
</protein>
<dbReference type="NCBIfam" id="NF038353">
    <property type="entry name" value="FxLYD_dom"/>
    <property type="match status" value="1"/>
</dbReference>
<gene>
    <name evidence="1" type="ORF">S01H4_33897</name>
</gene>
<dbReference type="EMBL" id="BART01017886">
    <property type="protein sequence ID" value="GAG83225.1"/>
    <property type="molecule type" value="Genomic_DNA"/>
</dbReference>
<organism evidence="1">
    <name type="scientific">marine sediment metagenome</name>
    <dbReference type="NCBI Taxonomy" id="412755"/>
    <lineage>
        <taxon>unclassified sequences</taxon>
        <taxon>metagenomes</taxon>
        <taxon>ecological metagenomes</taxon>
    </lineage>
</organism>
<sequence length="107" mass="11665">ASATQYKLQVQGKSGRLPRQDFVILSHSSYADGGWLHVRGEVKNVGATQAKFVKIVVTLYDAAGNVVGVDYTFTDLAVIPAGGTSPFEIGTNHWPNFDHYEIQVEGR</sequence>
<feature type="non-terminal residue" evidence="1">
    <location>
        <position position="1"/>
    </location>
</feature>
<accession>X1AKX1</accession>
<name>X1AKX1_9ZZZZ</name>
<evidence type="ECO:0000313" key="1">
    <source>
        <dbReference type="EMBL" id="GAG83225.1"/>
    </source>
</evidence>
<dbReference type="InterPro" id="IPR047676">
    <property type="entry name" value="FxLYD_dom"/>
</dbReference>
<reference evidence="1" key="1">
    <citation type="journal article" date="2014" name="Front. Microbiol.">
        <title>High frequency of phylogenetically diverse reductive dehalogenase-homologous genes in deep subseafloor sedimentary metagenomes.</title>
        <authorList>
            <person name="Kawai M."/>
            <person name="Futagami T."/>
            <person name="Toyoda A."/>
            <person name="Takaki Y."/>
            <person name="Nishi S."/>
            <person name="Hori S."/>
            <person name="Arai W."/>
            <person name="Tsubouchi T."/>
            <person name="Morono Y."/>
            <person name="Uchiyama I."/>
            <person name="Ito T."/>
            <person name="Fujiyama A."/>
            <person name="Inagaki F."/>
            <person name="Takami H."/>
        </authorList>
    </citation>
    <scope>NUCLEOTIDE SEQUENCE</scope>
    <source>
        <strain evidence="1">Expedition CK06-06</strain>
    </source>
</reference>
<proteinExistence type="predicted"/>